<dbReference type="Pfam" id="PF13041">
    <property type="entry name" value="PPR_2"/>
    <property type="match status" value="3"/>
</dbReference>
<dbReference type="EMBL" id="JAMQYH010000005">
    <property type="protein sequence ID" value="KAJ1687028.1"/>
    <property type="molecule type" value="Genomic_DNA"/>
</dbReference>
<evidence type="ECO:0000313" key="5">
    <source>
        <dbReference type="EMBL" id="KAJ1687028.1"/>
    </source>
</evidence>
<keyword evidence="6" id="KW-1185">Reference proteome</keyword>
<dbReference type="OrthoDB" id="185373at2759"/>
<evidence type="ECO:0000256" key="1">
    <source>
        <dbReference type="ARBA" id="ARBA00022737"/>
    </source>
</evidence>
<feature type="domain" description="Pentatricopeptide repeat-containing protein-mitochondrial" evidence="4">
    <location>
        <begin position="297"/>
        <end position="424"/>
    </location>
</feature>
<dbReference type="Pfam" id="PF23276">
    <property type="entry name" value="TPR_24"/>
    <property type="match status" value="1"/>
</dbReference>
<feature type="repeat" description="PPR" evidence="3">
    <location>
        <begin position="330"/>
        <end position="364"/>
    </location>
</feature>
<evidence type="ECO:0000259" key="4">
    <source>
        <dbReference type="Pfam" id="PF23276"/>
    </source>
</evidence>
<evidence type="ECO:0000256" key="2">
    <source>
        <dbReference type="ARBA" id="ARBA00022946"/>
    </source>
</evidence>
<dbReference type="SUPFAM" id="SSF81901">
    <property type="entry name" value="HCP-like"/>
    <property type="match status" value="1"/>
</dbReference>
<dbReference type="PROSITE" id="PS51375">
    <property type="entry name" value="PPR"/>
    <property type="match status" value="6"/>
</dbReference>
<feature type="repeat" description="PPR" evidence="3">
    <location>
        <begin position="225"/>
        <end position="259"/>
    </location>
</feature>
<feature type="repeat" description="PPR" evidence="3">
    <location>
        <begin position="295"/>
        <end position="329"/>
    </location>
</feature>
<accession>A0A9Q0HIB7</accession>
<dbReference type="PANTHER" id="PTHR47933">
    <property type="entry name" value="PENTATRICOPEPTIDE REPEAT-CONTAINING PROTEIN 1, MITOCHONDRIAL"/>
    <property type="match status" value="1"/>
</dbReference>
<keyword evidence="2" id="KW-0809">Transit peptide</keyword>
<proteinExistence type="predicted"/>
<reference evidence="5" key="1">
    <citation type="journal article" date="2022" name="Cell">
        <title>Repeat-based holocentromeres influence genome architecture and karyotype evolution.</title>
        <authorList>
            <person name="Hofstatter P.G."/>
            <person name="Thangavel G."/>
            <person name="Lux T."/>
            <person name="Neumann P."/>
            <person name="Vondrak T."/>
            <person name="Novak P."/>
            <person name="Zhang M."/>
            <person name="Costa L."/>
            <person name="Castellani M."/>
            <person name="Scott A."/>
            <person name="Toegelov H."/>
            <person name="Fuchs J."/>
            <person name="Mata-Sucre Y."/>
            <person name="Dias Y."/>
            <person name="Vanzela A.L.L."/>
            <person name="Huettel B."/>
            <person name="Almeida C.C.S."/>
            <person name="Simkova H."/>
            <person name="Souza G."/>
            <person name="Pedrosa-Harand A."/>
            <person name="Macas J."/>
            <person name="Mayer K.F.X."/>
            <person name="Houben A."/>
            <person name="Marques A."/>
        </authorList>
    </citation>
    <scope>NUCLEOTIDE SEQUENCE</scope>
    <source>
        <strain evidence="5">RhyBre1mFocal</strain>
    </source>
</reference>
<dbReference type="NCBIfam" id="TIGR00756">
    <property type="entry name" value="PPR"/>
    <property type="match status" value="4"/>
</dbReference>
<evidence type="ECO:0000256" key="3">
    <source>
        <dbReference type="PROSITE-ProRule" id="PRU00708"/>
    </source>
</evidence>
<organism evidence="5 6">
    <name type="scientific">Rhynchospora breviuscula</name>
    <dbReference type="NCBI Taxonomy" id="2022672"/>
    <lineage>
        <taxon>Eukaryota</taxon>
        <taxon>Viridiplantae</taxon>
        <taxon>Streptophyta</taxon>
        <taxon>Embryophyta</taxon>
        <taxon>Tracheophyta</taxon>
        <taxon>Spermatophyta</taxon>
        <taxon>Magnoliopsida</taxon>
        <taxon>Liliopsida</taxon>
        <taxon>Poales</taxon>
        <taxon>Cyperaceae</taxon>
        <taxon>Cyperoideae</taxon>
        <taxon>Rhynchosporeae</taxon>
        <taxon>Rhynchospora</taxon>
    </lineage>
</organism>
<feature type="repeat" description="PPR" evidence="3">
    <location>
        <begin position="401"/>
        <end position="435"/>
    </location>
</feature>
<feature type="repeat" description="PPR" evidence="3">
    <location>
        <begin position="436"/>
        <end position="470"/>
    </location>
</feature>
<dbReference type="PANTHER" id="PTHR47933:SF11">
    <property type="entry name" value="PENTATRICOPEPTIDE REPEAT-CONTAINING PROTEIN 2"/>
    <property type="match status" value="1"/>
</dbReference>
<dbReference type="AlphaFoldDB" id="A0A9Q0HIB7"/>
<dbReference type="GO" id="GO:0003729">
    <property type="term" value="F:mRNA binding"/>
    <property type="evidence" value="ECO:0007669"/>
    <property type="project" value="TreeGrafter"/>
</dbReference>
<feature type="repeat" description="PPR" evidence="3">
    <location>
        <begin position="153"/>
        <end position="187"/>
    </location>
</feature>
<sequence length="547" mass="61703">MAVLIRSCSSKSYGTNLTAPFQNPSIKRKNKLHRLGSSLTPNHGSICFFDGLICKVSSCVPDSDISTKEKLDNTIWSHEIKFCSNIPIKQSCSTDKEDKLQADSKHKDITLHFLEETDEKTLSKRLVALSRSNKTRSAFELYLSMEAFNLMPDAHACNSLLSCLLRNGSLPHALEVFDKMSRRDIATGHTYTLVLKAIAKNKGCDAAISLFNKLERDDSTKGKLDAVVYNTMFSIYAKSKDWVEAEKLWRELGKNSIKGTQLTYDLLISTFVQCSCADLAVEAYHESIRFGFEPSEATMKAIIATCTQEGNWEVALVVLRKMLDRGIKPNLIAFNSVINCLGKACQPDLAFSVYRTLNLSGLQPDMYTWYSLLSALYRSNRYLEVVKLFQRVKREAKSELDSHVYNVALLACQKQGLWAQALQLLWDMERCEVEVSTQSYNHVIFSCEDGGEVEVAFEVYRHMVQLGCDGDDFTYMSLIRCSISGSLWDEFLEILKHHIPSDASSYYIIHELCLQGMIGLAKSICAAMLKLGFKPDAKTRTLMLQHF</sequence>
<protein>
    <recommendedName>
        <fullName evidence="4">Pentatricopeptide repeat-containing protein-mitochondrial domain-containing protein</fullName>
    </recommendedName>
</protein>
<dbReference type="InterPro" id="IPR051240">
    <property type="entry name" value="Mito_RNA-Proc/Resp"/>
</dbReference>
<dbReference type="Gene3D" id="1.25.40.10">
    <property type="entry name" value="Tetratricopeptide repeat domain"/>
    <property type="match status" value="3"/>
</dbReference>
<evidence type="ECO:0000313" key="6">
    <source>
        <dbReference type="Proteomes" id="UP001151287"/>
    </source>
</evidence>
<dbReference type="InterPro" id="IPR011990">
    <property type="entry name" value="TPR-like_helical_dom_sf"/>
</dbReference>
<dbReference type="InterPro" id="IPR057027">
    <property type="entry name" value="TPR_mt"/>
</dbReference>
<name>A0A9Q0HIB7_9POAL</name>
<dbReference type="Proteomes" id="UP001151287">
    <property type="component" value="Unassembled WGS sequence"/>
</dbReference>
<dbReference type="InterPro" id="IPR002885">
    <property type="entry name" value="PPR_rpt"/>
</dbReference>
<gene>
    <name evidence="5" type="ORF">LUZ63_018418</name>
</gene>
<comment type="caution">
    <text evidence="5">The sequence shown here is derived from an EMBL/GenBank/DDBJ whole genome shotgun (WGS) entry which is preliminary data.</text>
</comment>
<keyword evidence="1" id="KW-0677">Repeat</keyword>